<proteinExistence type="inferred from homology"/>
<dbReference type="SUPFAM" id="SSF100879">
    <property type="entry name" value="Lesion bypass DNA polymerase (Y-family), little finger domain"/>
    <property type="match status" value="1"/>
</dbReference>
<dbReference type="InterPro" id="IPR022880">
    <property type="entry name" value="DNApol_IV"/>
</dbReference>
<dbReference type="EMBL" id="PJBV01000013">
    <property type="protein sequence ID" value="PKH42186.1"/>
    <property type="molecule type" value="Genomic_DNA"/>
</dbReference>
<dbReference type="Gene3D" id="3.40.1170.60">
    <property type="match status" value="1"/>
</dbReference>
<dbReference type="Gene3D" id="1.10.150.20">
    <property type="entry name" value="5' to 3' exonuclease, C-terminal subdomain"/>
    <property type="match status" value="1"/>
</dbReference>
<dbReference type="InterPro" id="IPR036775">
    <property type="entry name" value="DNA_pol_Y-fam_lit_finger_sf"/>
</dbReference>
<evidence type="ECO:0000256" key="1">
    <source>
        <dbReference type="ARBA" id="ARBA00010945"/>
    </source>
</evidence>
<dbReference type="InterPro" id="IPR017961">
    <property type="entry name" value="DNA_pol_Y-fam_little_finger"/>
</dbReference>
<dbReference type="Proteomes" id="UP000233565">
    <property type="component" value="Unassembled WGS sequence"/>
</dbReference>
<comment type="similarity">
    <text evidence="1">Belongs to the DNA polymerase type-Y family.</text>
</comment>
<dbReference type="Pfam" id="PF11799">
    <property type="entry name" value="IMS_C"/>
    <property type="match status" value="1"/>
</dbReference>
<dbReference type="GO" id="GO:0005829">
    <property type="term" value="C:cytosol"/>
    <property type="evidence" value="ECO:0007669"/>
    <property type="project" value="TreeGrafter"/>
</dbReference>
<dbReference type="PANTHER" id="PTHR11076">
    <property type="entry name" value="DNA REPAIR POLYMERASE UMUC / TRANSFERASE FAMILY MEMBER"/>
    <property type="match status" value="1"/>
</dbReference>
<dbReference type="Gene3D" id="3.30.70.270">
    <property type="match status" value="1"/>
</dbReference>
<name>A0A1I1A115_9ACTN</name>
<evidence type="ECO:0000313" key="8">
    <source>
        <dbReference type="Proteomes" id="UP000233565"/>
    </source>
</evidence>
<feature type="domain" description="UmuC" evidence="4">
    <location>
        <begin position="26"/>
        <end position="205"/>
    </location>
</feature>
<evidence type="ECO:0000313" key="5">
    <source>
        <dbReference type="EMBL" id="PKH42186.1"/>
    </source>
</evidence>
<evidence type="ECO:0000313" key="7">
    <source>
        <dbReference type="Proteomes" id="UP000199113"/>
    </source>
</evidence>
<dbReference type="GO" id="GO:0003887">
    <property type="term" value="F:DNA-directed DNA polymerase activity"/>
    <property type="evidence" value="ECO:0007669"/>
    <property type="project" value="UniProtKB-EC"/>
</dbReference>
<dbReference type="CDD" id="cd03586">
    <property type="entry name" value="PolY_Pol_IV_kappa"/>
    <property type="match status" value="1"/>
</dbReference>
<evidence type="ECO:0000256" key="3">
    <source>
        <dbReference type="ARBA" id="ARBA00049244"/>
    </source>
</evidence>
<dbReference type="Proteomes" id="UP000199113">
    <property type="component" value="Unassembled WGS sequence"/>
</dbReference>
<dbReference type="PROSITE" id="PS50173">
    <property type="entry name" value="UMUC"/>
    <property type="match status" value="1"/>
</dbReference>
<dbReference type="EMBL" id="FOKC01000007">
    <property type="protein sequence ID" value="SFB31625.1"/>
    <property type="molecule type" value="Genomic_DNA"/>
</dbReference>
<dbReference type="EC" id="2.7.7.7" evidence="5"/>
<dbReference type="Gene3D" id="3.30.1490.100">
    <property type="entry name" value="DNA polymerase, Y-family, little finger domain"/>
    <property type="match status" value="1"/>
</dbReference>
<dbReference type="GO" id="GO:0003684">
    <property type="term" value="F:damaged DNA binding"/>
    <property type="evidence" value="ECO:0007669"/>
    <property type="project" value="InterPro"/>
</dbReference>
<accession>A0A1I1A115</accession>
<gene>
    <name evidence="5" type="ORF">CXG46_06840</name>
    <name evidence="6" type="ORF">SAMN05192575_107118</name>
</gene>
<protein>
    <submittedName>
        <fullName evidence="5">DNA polymerase IV</fullName>
        <ecNumber evidence="5">2.7.7.7</ecNumber>
    </submittedName>
    <submittedName>
        <fullName evidence="6">DNA polymerase-4</fullName>
    </submittedName>
</protein>
<reference evidence="6" key="1">
    <citation type="submission" date="2016-10" db="EMBL/GenBank/DDBJ databases">
        <authorList>
            <person name="de Groot N.N."/>
        </authorList>
    </citation>
    <scope>NUCLEOTIDE SEQUENCE [LARGE SCALE GENOMIC DNA]</scope>
    <source>
        <strain evidence="6">CGMCC 1.10697</strain>
    </source>
</reference>
<dbReference type="GO" id="GO:0009432">
    <property type="term" value="P:SOS response"/>
    <property type="evidence" value="ECO:0007669"/>
    <property type="project" value="TreeGrafter"/>
</dbReference>
<evidence type="ECO:0000259" key="4">
    <source>
        <dbReference type="PROSITE" id="PS50173"/>
    </source>
</evidence>
<dbReference type="Pfam" id="PF00817">
    <property type="entry name" value="IMS"/>
    <property type="match status" value="1"/>
</dbReference>
<dbReference type="InterPro" id="IPR043502">
    <property type="entry name" value="DNA/RNA_pol_sf"/>
</dbReference>
<keyword evidence="5" id="KW-0808">Transferase</keyword>
<dbReference type="PANTHER" id="PTHR11076:SF33">
    <property type="entry name" value="DNA POLYMERASE KAPPA"/>
    <property type="match status" value="1"/>
</dbReference>
<dbReference type="InterPro" id="IPR050116">
    <property type="entry name" value="DNA_polymerase-Y"/>
</dbReference>
<comment type="catalytic activity">
    <reaction evidence="3">
        <text>DNA(n) + a 2'-deoxyribonucleoside 5'-triphosphate = DNA(n+1) + diphosphate</text>
        <dbReference type="Rhea" id="RHEA:22508"/>
        <dbReference type="Rhea" id="RHEA-COMP:17339"/>
        <dbReference type="Rhea" id="RHEA-COMP:17340"/>
        <dbReference type="ChEBI" id="CHEBI:33019"/>
        <dbReference type="ChEBI" id="CHEBI:61560"/>
        <dbReference type="ChEBI" id="CHEBI:173112"/>
        <dbReference type="EC" id="2.7.7.7"/>
    </reaction>
</comment>
<sequence>MCRHPPRTQAAVGPRGHNGWVSQHWVLHVDMDQFLVAVELLRHPELVGRPVVVGGRGDPTERAVVSTASYEARERGVHSGLALKLAWRRCPDAVFLPVDFPVYEAASARVMATLRATPGAVVEVLGWDEAFVGIETDDPVVTATAIRAAVLDATGLHCSVGIGDTLVRAKIATDFGKPQGTFQLTRDNWMEVMGERPTTALWGVGAKIGARLQAIGIRTVADLAAADEDALVTSFGPSSGGHLVRLGRGGGRTRPDDTPWVARAHGRETTYQSDLTTADEVRAALSELAQRVVDDCRKEDRAVQRVHLKVRFAPFFTFTKVRKLPEPTWDVDVVTQTAYALFLALDDQRPVRLLGVRGEMVPPDGGY</sequence>
<dbReference type="AlphaFoldDB" id="A0A1I1A115"/>
<dbReference type="STRING" id="748909.SAMN05192575_107118"/>
<dbReference type="OrthoDB" id="9808813at2"/>
<dbReference type="GO" id="GO:0042276">
    <property type="term" value="P:error-prone translesion synthesis"/>
    <property type="evidence" value="ECO:0007669"/>
    <property type="project" value="TreeGrafter"/>
</dbReference>
<evidence type="ECO:0000313" key="6">
    <source>
        <dbReference type="EMBL" id="SFB31625.1"/>
    </source>
</evidence>
<dbReference type="NCBIfam" id="NF002883">
    <property type="entry name" value="PRK03352.1"/>
    <property type="match status" value="1"/>
</dbReference>
<evidence type="ECO:0000256" key="2">
    <source>
        <dbReference type="ARBA" id="ARBA00025589"/>
    </source>
</evidence>
<dbReference type="InterPro" id="IPR001126">
    <property type="entry name" value="UmuC"/>
</dbReference>
<comment type="function">
    <text evidence="2">Poorly processive, error-prone DNA polymerase involved in untargeted mutagenesis. Copies undamaged DNA at stalled replication forks, which arise in vivo from mismatched or misaligned primer ends. These misaligned primers can be extended by PolIV. Exhibits no 3'-5' exonuclease (proofreading) activity. May be involved in translesional synthesis, in conjunction with the beta clamp from PolIII.</text>
</comment>
<reference evidence="5 8" key="2">
    <citation type="submission" date="2017-12" db="EMBL/GenBank/DDBJ databases">
        <title>Pharmacopeia of the Arctic Ocean.</title>
        <authorList>
            <person name="Collins E."/>
            <person name="Ducluzeau A.-L."/>
        </authorList>
    </citation>
    <scope>NUCLEOTIDE SEQUENCE [LARGE SCALE GENOMIC DNA]</scope>
    <source>
        <strain evidence="5 8">DSM 23325</strain>
    </source>
</reference>
<keyword evidence="8" id="KW-1185">Reference proteome</keyword>
<dbReference type="InterPro" id="IPR043128">
    <property type="entry name" value="Rev_trsase/Diguanyl_cyclase"/>
</dbReference>
<keyword evidence="5" id="KW-0548">Nucleotidyltransferase</keyword>
<organism evidence="6 7">
    <name type="scientific">Nocardioides alpinus</name>
    <dbReference type="NCBI Taxonomy" id="748909"/>
    <lineage>
        <taxon>Bacteria</taxon>
        <taxon>Bacillati</taxon>
        <taxon>Actinomycetota</taxon>
        <taxon>Actinomycetes</taxon>
        <taxon>Propionibacteriales</taxon>
        <taxon>Nocardioidaceae</taxon>
        <taxon>Nocardioides</taxon>
    </lineage>
</organism>
<dbReference type="SUPFAM" id="SSF56672">
    <property type="entry name" value="DNA/RNA polymerases"/>
    <property type="match status" value="1"/>
</dbReference>
<dbReference type="GO" id="GO:0006281">
    <property type="term" value="P:DNA repair"/>
    <property type="evidence" value="ECO:0007669"/>
    <property type="project" value="InterPro"/>
</dbReference>